<comment type="caution">
    <text evidence="4">The sequence shown here is derived from an EMBL/GenBank/DDBJ whole genome shotgun (WGS) entry which is preliminary data.</text>
</comment>
<dbReference type="PRINTS" id="PR00385">
    <property type="entry name" value="P450"/>
</dbReference>
<dbReference type="InterPro" id="IPR050121">
    <property type="entry name" value="Cytochrome_P450_monoxygenase"/>
</dbReference>
<sequence length="476" mass="54591">MEFSPFHAFSICVFVLVSVAITQRRRNYNWKDSKDGEYVYPKVLEGVTFIKVIQRMAAGQMPQTFYKWAKNYNKFVYLVPVSFTRVAAVVGDPEILKKILTDKSASKPTLYHRSRHIHDGGTNLFSENDERWYHARKSIIYSFSPSHVRRMKDVTVEKLNDFVKHMDSFQGNSFDVGKEMIKLTLKIICDAAFEYDMSIEEQNEFLTELEIVLKENRRGSIPLRWKLGKLIPSVRRARLGSKRLAALGARMLVAYRQIENPTKGTVMDRIVNDKKYKSDKERINDMLILLVAGHDTTAYSLAWTLKELARHPAEQDKLRFALLNVSEDDRYNLKELTNVIKEGLRLNPVAAAGGLRVCSKDIVIDKHSEGSTPIVIPKGTAIFLSLMMCLHHPDYFHDPDSFSPSRWEVEGNQNDAYMPFLIGPRNCLGQSLAYAEIRTVLARLIAEFEFSIEDEGSNEFFATYKPIGCRLIAKRV</sequence>
<evidence type="ECO:0000313" key="4">
    <source>
        <dbReference type="EMBL" id="GFH53033.1"/>
    </source>
</evidence>
<keyword evidence="2" id="KW-0349">Heme</keyword>
<reference evidence="4 5" key="1">
    <citation type="journal article" date="2021" name="Sci. Rep.">
        <title>The genome of the diatom Chaetoceros tenuissimus carries an ancient integrated fragment of an extant virus.</title>
        <authorList>
            <person name="Hongo Y."/>
            <person name="Kimura K."/>
            <person name="Takaki Y."/>
            <person name="Yoshida Y."/>
            <person name="Baba S."/>
            <person name="Kobayashi G."/>
            <person name="Nagasaki K."/>
            <person name="Hano T."/>
            <person name="Tomaru Y."/>
        </authorList>
    </citation>
    <scope>NUCLEOTIDE SEQUENCE [LARGE SCALE GENOMIC DNA]</scope>
    <source>
        <strain evidence="4 5">NIES-3715</strain>
    </source>
</reference>
<evidence type="ECO:0000256" key="3">
    <source>
        <dbReference type="SAM" id="SignalP"/>
    </source>
</evidence>
<gene>
    <name evidence="4" type="ORF">CTEN210_09509</name>
</gene>
<comment type="cofactor">
    <cofactor evidence="2">
        <name>heme</name>
        <dbReference type="ChEBI" id="CHEBI:30413"/>
    </cofactor>
</comment>
<protein>
    <recommendedName>
        <fullName evidence="6">Cytochrome P450</fullName>
    </recommendedName>
</protein>
<feature type="binding site" description="axial binding residue" evidence="2">
    <location>
        <position position="427"/>
    </location>
    <ligand>
        <name>heme</name>
        <dbReference type="ChEBI" id="CHEBI:30413"/>
    </ligand>
    <ligandPart>
        <name>Fe</name>
        <dbReference type="ChEBI" id="CHEBI:18248"/>
    </ligandPart>
</feature>
<dbReference type="AlphaFoldDB" id="A0AAD3CVQ1"/>
<dbReference type="GO" id="GO:0020037">
    <property type="term" value="F:heme binding"/>
    <property type="evidence" value="ECO:0007669"/>
    <property type="project" value="InterPro"/>
</dbReference>
<dbReference type="Pfam" id="PF00067">
    <property type="entry name" value="p450"/>
    <property type="match status" value="1"/>
</dbReference>
<feature type="chain" id="PRO_5042261555" description="Cytochrome P450" evidence="3">
    <location>
        <begin position="23"/>
        <end position="476"/>
    </location>
</feature>
<keyword evidence="2" id="KW-0408">Iron</keyword>
<dbReference type="GO" id="GO:0016705">
    <property type="term" value="F:oxidoreductase activity, acting on paired donors, with incorporation or reduction of molecular oxygen"/>
    <property type="evidence" value="ECO:0007669"/>
    <property type="project" value="InterPro"/>
</dbReference>
<dbReference type="PRINTS" id="PR00463">
    <property type="entry name" value="EP450I"/>
</dbReference>
<keyword evidence="2" id="KW-0479">Metal-binding</keyword>
<keyword evidence="3" id="KW-0732">Signal</keyword>
<organism evidence="4 5">
    <name type="scientific">Chaetoceros tenuissimus</name>
    <dbReference type="NCBI Taxonomy" id="426638"/>
    <lineage>
        <taxon>Eukaryota</taxon>
        <taxon>Sar</taxon>
        <taxon>Stramenopiles</taxon>
        <taxon>Ochrophyta</taxon>
        <taxon>Bacillariophyta</taxon>
        <taxon>Coscinodiscophyceae</taxon>
        <taxon>Chaetocerotophycidae</taxon>
        <taxon>Chaetocerotales</taxon>
        <taxon>Chaetocerotaceae</taxon>
        <taxon>Chaetoceros</taxon>
    </lineage>
</organism>
<dbReference type="EMBL" id="BLLK01000046">
    <property type="protein sequence ID" value="GFH53033.1"/>
    <property type="molecule type" value="Genomic_DNA"/>
</dbReference>
<dbReference type="InterPro" id="IPR036396">
    <property type="entry name" value="Cyt_P450_sf"/>
</dbReference>
<dbReference type="GO" id="GO:0004497">
    <property type="term" value="F:monooxygenase activity"/>
    <property type="evidence" value="ECO:0007669"/>
    <property type="project" value="InterPro"/>
</dbReference>
<dbReference type="InterPro" id="IPR002401">
    <property type="entry name" value="Cyt_P450_E_grp-I"/>
</dbReference>
<keyword evidence="5" id="KW-1185">Reference proteome</keyword>
<dbReference type="GO" id="GO:0005506">
    <property type="term" value="F:iron ion binding"/>
    <property type="evidence" value="ECO:0007669"/>
    <property type="project" value="InterPro"/>
</dbReference>
<feature type="signal peptide" evidence="3">
    <location>
        <begin position="1"/>
        <end position="22"/>
    </location>
</feature>
<comment type="similarity">
    <text evidence="1">Belongs to the cytochrome P450 family.</text>
</comment>
<dbReference type="InterPro" id="IPR001128">
    <property type="entry name" value="Cyt_P450"/>
</dbReference>
<dbReference type="PANTHER" id="PTHR24305:SF166">
    <property type="entry name" value="CYTOCHROME P450 12A4, MITOCHONDRIAL-RELATED"/>
    <property type="match status" value="1"/>
</dbReference>
<proteinExistence type="inferred from homology"/>
<dbReference type="PANTHER" id="PTHR24305">
    <property type="entry name" value="CYTOCHROME P450"/>
    <property type="match status" value="1"/>
</dbReference>
<evidence type="ECO:0000313" key="5">
    <source>
        <dbReference type="Proteomes" id="UP001054902"/>
    </source>
</evidence>
<name>A0AAD3CVQ1_9STRA</name>
<evidence type="ECO:0000256" key="1">
    <source>
        <dbReference type="ARBA" id="ARBA00010617"/>
    </source>
</evidence>
<evidence type="ECO:0008006" key="6">
    <source>
        <dbReference type="Google" id="ProtNLM"/>
    </source>
</evidence>
<evidence type="ECO:0000256" key="2">
    <source>
        <dbReference type="PIRSR" id="PIRSR602401-1"/>
    </source>
</evidence>
<dbReference type="CDD" id="cd00302">
    <property type="entry name" value="cytochrome_P450"/>
    <property type="match status" value="1"/>
</dbReference>
<dbReference type="Gene3D" id="1.10.630.10">
    <property type="entry name" value="Cytochrome P450"/>
    <property type="match status" value="1"/>
</dbReference>
<dbReference type="SUPFAM" id="SSF48264">
    <property type="entry name" value="Cytochrome P450"/>
    <property type="match status" value="1"/>
</dbReference>
<accession>A0AAD3CVQ1</accession>
<dbReference type="Proteomes" id="UP001054902">
    <property type="component" value="Unassembled WGS sequence"/>
</dbReference>